<reference evidence="2" key="1">
    <citation type="submission" date="2015-07" db="EMBL/GenBank/DDBJ databases">
        <title>Transcriptome Assembly of Anthurium amnicola.</title>
        <authorList>
            <person name="Suzuki J."/>
        </authorList>
    </citation>
    <scope>NUCLEOTIDE SEQUENCE</scope>
</reference>
<evidence type="ECO:0000313" key="2">
    <source>
        <dbReference type="EMBL" id="JAT66411.1"/>
    </source>
</evidence>
<dbReference type="EMBL" id="GDJX01001525">
    <property type="protein sequence ID" value="JAT66411.1"/>
    <property type="molecule type" value="Transcribed_RNA"/>
</dbReference>
<accession>A0A1D1ZHX0</accession>
<name>A0A1D1ZHX0_9ARAE</name>
<sequence>EPAPAPRACLRVTPYPARPSPPLPAEPCPLLSPPEPAPARAPPPARPSLFWRLSLPLSMSRWEENFIGSSAYSHWKQSSNFHYIDERCTSSLTNSRAREIRAIRQDFEVIQQKLRDIQQCFFAEPHLAQQKNVRMQGTPPNGQQTL</sequence>
<proteinExistence type="predicted"/>
<evidence type="ECO:0000256" key="1">
    <source>
        <dbReference type="SAM" id="MobiDB-lite"/>
    </source>
</evidence>
<protein>
    <submittedName>
        <fullName evidence="2">Uncharacterized protein</fullName>
    </submittedName>
</protein>
<dbReference type="AlphaFoldDB" id="A0A1D1ZHX0"/>
<gene>
    <name evidence="2" type="ORF">g.98169</name>
</gene>
<organism evidence="2">
    <name type="scientific">Anthurium amnicola</name>
    <dbReference type="NCBI Taxonomy" id="1678845"/>
    <lineage>
        <taxon>Eukaryota</taxon>
        <taxon>Viridiplantae</taxon>
        <taxon>Streptophyta</taxon>
        <taxon>Embryophyta</taxon>
        <taxon>Tracheophyta</taxon>
        <taxon>Spermatophyta</taxon>
        <taxon>Magnoliopsida</taxon>
        <taxon>Liliopsida</taxon>
        <taxon>Araceae</taxon>
        <taxon>Pothoideae</taxon>
        <taxon>Potheae</taxon>
        <taxon>Anthurium</taxon>
    </lineage>
</organism>
<feature type="region of interest" description="Disordered" evidence="1">
    <location>
        <begin position="1"/>
        <end position="45"/>
    </location>
</feature>
<feature type="compositionally biased region" description="Pro residues" evidence="1">
    <location>
        <begin position="16"/>
        <end position="45"/>
    </location>
</feature>
<feature type="non-terminal residue" evidence="2">
    <location>
        <position position="1"/>
    </location>
</feature>